<dbReference type="CDD" id="cd02042">
    <property type="entry name" value="ParAB_family"/>
    <property type="match status" value="1"/>
</dbReference>
<gene>
    <name evidence="2" type="ordered locus">Sulku_2685</name>
</gene>
<evidence type="ECO:0000259" key="1">
    <source>
        <dbReference type="Pfam" id="PF13614"/>
    </source>
</evidence>
<dbReference type="EMBL" id="CP002357">
    <property type="protein sequence ID" value="ADR35335.1"/>
    <property type="molecule type" value="Genomic_DNA"/>
</dbReference>
<dbReference type="InterPro" id="IPR027417">
    <property type="entry name" value="P-loop_NTPase"/>
</dbReference>
<dbReference type="InterPro" id="IPR025669">
    <property type="entry name" value="AAA_dom"/>
</dbReference>
<dbReference type="AlphaFoldDB" id="E4U3R9"/>
<dbReference type="RefSeq" id="WP_013449947.1">
    <property type="nucleotide sequence ID" value="NC_014755.1"/>
</dbReference>
<evidence type="ECO:0000313" key="3">
    <source>
        <dbReference type="Proteomes" id="UP000008721"/>
    </source>
</evidence>
<sequence>MAKGQVVVVANQKGGVGKSTTVYALMDEFAETLGLKILVIDYDPQGTLTSLLDIDQAVLAECRKEGSICNMFERKEVNIIEYSDKIDFIPSDDALNDSFYSSKPGKELMLQKYVDKVRGDYDLIFIDTKPDLQAPIISAILAADIIVNTIATGGIEEDATIKFYNKLDEIVDLYNKKILKVFVIPTMLDTSRDAKDALYSIKVNLPDLYSKRYAALVNVPLEILKPIPRRAVFKNATGVKVSIRKYIEEFDTGKKDVLLDLEQIAKKIWGEVKQNG</sequence>
<accession>E4U3R9</accession>
<dbReference type="HOGENOM" id="CLU_037612_1_4_7"/>
<dbReference type="Pfam" id="PF13614">
    <property type="entry name" value="AAA_31"/>
    <property type="match status" value="1"/>
</dbReference>
<keyword evidence="3" id="KW-1185">Reference proteome</keyword>
<dbReference type="Gene3D" id="3.40.50.300">
    <property type="entry name" value="P-loop containing nucleotide triphosphate hydrolases"/>
    <property type="match status" value="1"/>
</dbReference>
<dbReference type="PANTHER" id="PTHR13696:SF98">
    <property type="entry name" value="PLASMID PARTITION PROTEIN A"/>
    <property type="match status" value="1"/>
</dbReference>
<keyword evidence="2" id="KW-0614">Plasmid</keyword>
<dbReference type="PANTHER" id="PTHR13696">
    <property type="entry name" value="P-LOOP CONTAINING NUCLEOSIDE TRIPHOSPHATE HYDROLASE"/>
    <property type="match status" value="1"/>
</dbReference>
<geneLocation type="plasmid" evidence="2 3">
    <name>pSULKU02</name>
</geneLocation>
<reference evidence="2 3" key="1">
    <citation type="journal article" date="2012" name="Stand. Genomic Sci.">
        <title>Complete genome sequence of the sulfur compounds oxidizing chemolithoautotroph Sulfuricurvum kujiense type strain (YK-1(T)).</title>
        <authorList>
            <person name="Han C."/>
            <person name="Kotsyurbenko O."/>
            <person name="Chertkov O."/>
            <person name="Held B."/>
            <person name="Lapidus A."/>
            <person name="Nolan M."/>
            <person name="Lucas S."/>
            <person name="Hammon N."/>
            <person name="Deshpande S."/>
            <person name="Cheng J.F."/>
            <person name="Tapia R."/>
            <person name="Goodwin L.A."/>
            <person name="Pitluck S."/>
            <person name="Liolios K."/>
            <person name="Pagani I."/>
            <person name="Ivanova N."/>
            <person name="Mavromatis K."/>
            <person name="Mikhailova N."/>
            <person name="Pati A."/>
            <person name="Chen A."/>
            <person name="Palaniappan K."/>
            <person name="Land M."/>
            <person name="Hauser L."/>
            <person name="Chang Y.J."/>
            <person name="Jeffries C.D."/>
            <person name="Brambilla E.M."/>
            <person name="Rohde M."/>
            <person name="Spring S."/>
            <person name="Sikorski J."/>
            <person name="Goker M."/>
            <person name="Woyke T."/>
            <person name="Bristow J."/>
            <person name="Eisen J.A."/>
            <person name="Markowitz V."/>
            <person name="Hugenholtz P."/>
            <person name="Kyrpides N.C."/>
            <person name="Klenk H.P."/>
            <person name="Detter J.C."/>
        </authorList>
    </citation>
    <scope>NUCLEOTIDE SEQUENCE [LARGE SCALE GENOMIC DNA]</scope>
    <source>
        <strain evidence="3">ATCC BAA-921 / DSM 16994 / JCM 11577 / YK-1</strain>
    </source>
</reference>
<dbReference type="KEGG" id="sku:Sulku_2685"/>
<evidence type="ECO:0000313" key="2">
    <source>
        <dbReference type="EMBL" id="ADR35335.1"/>
    </source>
</evidence>
<dbReference type="InterPro" id="IPR050678">
    <property type="entry name" value="DNA_Partitioning_ATPase"/>
</dbReference>
<name>E4U3R9_SULKY</name>
<dbReference type="OrthoDB" id="9815116at2"/>
<proteinExistence type="predicted"/>
<dbReference type="Proteomes" id="UP000008721">
    <property type="component" value="Plasmid pSULKU02"/>
</dbReference>
<organism evidence="2 3">
    <name type="scientific">Sulfuricurvum kujiense (strain ATCC BAA-921 / DSM 16994 / JCM 11577 / YK-1)</name>
    <dbReference type="NCBI Taxonomy" id="709032"/>
    <lineage>
        <taxon>Bacteria</taxon>
        <taxon>Pseudomonadati</taxon>
        <taxon>Campylobacterota</taxon>
        <taxon>Epsilonproteobacteria</taxon>
        <taxon>Campylobacterales</taxon>
        <taxon>Sulfurimonadaceae</taxon>
        <taxon>Sulfuricurvum</taxon>
    </lineage>
</organism>
<dbReference type="SUPFAM" id="SSF52540">
    <property type="entry name" value="P-loop containing nucleoside triphosphate hydrolases"/>
    <property type="match status" value="1"/>
</dbReference>
<feature type="domain" description="AAA" evidence="1">
    <location>
        <begin position="5"/>
        <end position="178"/>
    </location>
</feature>
<protein>
    <submittedName>
        <fullName evidence="2">Chromosome partitioning protein, ATPase ParA</fullName>
    </submittedName>
</protein>